<feature type="region of interest" description="Disordered" evidence="5">
    <location>
        <begin position="598"/>
        <end position="620"/>
    </location>
</feature>
<reference evidence="8" key="1">
    <citation type="submission" date="2022-08" db="EMBL/GenBank/DDBJ databases">
        <authorList>
            <person name="Marques A."/>
        </authorList>
    </citation>
    <scope>NUCLEOTIDE SEQUENCE</scope>
    <source>
        <strain evidence="8">RhyPub2mFocal</strain>
        <tissue evidence="8">Leaves</tissue>
    </source>
</reference>
<name>A0AAV8C5D6_9POAL</name>
<evidence type="ECO:0000313" key="9">
    <source>
        <dbReference type="Proteomes" id="UP001140206"/>
    </source>
</evidence>
<evidence type="ECO:0000256" key="5">
    <source>
        <dbReference type="SAM" id="MobiDB-lite"/>
    </source>
</evidence>
<comment type="caution">
    <text evidence="8">The sequence shown here is derived from an EMBL/GenBank/DDBJ whole genome shotgun (WGS) entry which is preliminary data.</text>
</comment>
<accession>A0AAV8C5D6</accession>
<evidence type="ECO:0000256" key="1">
    <source>
        <dbReference type="ARBA" id="ARBA00004906"/>
    </source>
</evidence>
<gene>
    <name evidence="8" type="ORF">LUZ62_085131</name>
</gene>
<dbReference type="PANTHER" id="PTHR32370">
    <property type="entry name" value="OS12G0117600 PROTEIN"/>
    <property type="match status" value="1"/>
</dbReference>
<dbReference type="InterPro" id="IPR011333">
    <property type="entry name" value="SKP1/BTB/POZ_sf"/>
</dbReference>
<dbReference type="Proteomes" id="UP001140206">
    <property type="component" value="Chromosome 5"/>
</dbReference>
<dbReference type="Pfam" id="PF00651">
    <property type="entry name" value="BTB"/>
    <property type="match status" value="1"/>
</dbReference>
<organism evidence="8 9">
    <name type="scientific">Rhynchospora pubera</name>
    <dbReference type="NCBI Taxonomy" id="906938"/>
    <lineage>
        <taxon>Eukaryota</taxon>
        <taxon>Viridiplantae</taxon>
        <taxon>Streptophyta</taxon>
        <taxon>Embryophyta</taxon>
        <taxon>Tracheophyta</taxon>
        <taxon>Spermatophyta</taxon>
        <taxon>Magnoliopsida</taxon>
        <taxon>Liliopsida</taxon>
        <taxon>Poales</taxon>
        <taxon>Cyperaceae</taxon>
        <taxon>Cyperoideae</taxon>
        <taxon>Rhynchosporeae</taxon>
        <taxon>Rhynchospora</taxon>
    </lineage>
</organism>
<feature type="domain" description="BTB" evidence="6">
    <location>
        <begin position="42"/>
        <end position="111"/>
    </location>
</feature>
<evidence type="ECO:0000256" key="2">
    <source>
        <dbReference type="ARBA" id="ARBA00022786"/>
    </source>
</evidence>
<keyword evidence="4" id="KW-0175">Coiled coil</keyword>
<dbReference type="EMBL" id="JAMFTS010000005">
    <property type="protein sequence ID" value="KAJ4750726.1"/>
    <property type="molecule type" value="Genomic_DNA"/>
</dbReference>
<feature type="coiled-coil region" evidence="4">
    <location>
        <begin position="521"/>
        <end position="548"/>
    </location>
</feature>
<dbReference type="PROSITE" id="PS51649">
    <property type="entry name" value="NPH3"/>
    <property type="match status" value="1"/>
</dbReference>
<dbReference type="Gene3D" id="3.30.710.10">
    <property type="entry name" value="Potassium Channel Kv1.1, Chain A"/>
    <property type="match status" value="1"/>
</dbReference>
<dbReference type="AlphaFoldDB" id="A0AAV8C5D6"/>
<keyword evidence="2" id="KW-0833">Ubl conjugation pathway</keyword>
<comment type="pathway">
    <text evidence="1">Protein modification; protein ubiquitination.</text>
</comment>
<sequence>MATAFADEESIGVPAIISKKKQLLSSSLKRTSEWILSQDIPSDLTVHVGDATLNLHKLPLISKSGYIHKLISKPTTDSKIKTIDIKSIPGGIEGFEFASKFCYGVDFEITIENVALLRCVAEFLEMTEEYAADNLITRTEFFLQEVALTQITSAITVLHKSGTLLPAAERVKLISRCIDSIAYMTCKDQQLSRSPLNDANRNSSGFNPKPIVDWWADELTVLRIDIFQRVLVAMKARGFKEQAFGPLVMLYAQKSLRSLDIYGRAKKKIDPKQEHEKRIILETIVSLLPRERNSMSVSFLSMLLRASIYLDTTVACRLDLEKRMALQLGQAVLDDLLIPSFSEDEVFDVDTVKRILTNYIEHEGDGSRLDYATDDDLISLPPTDAAQVGRLMESYLAEIATDPNLNIEKFIGLGELVPEQARFNEDGMYRAIDIYLKAHPTLGDVDRKRVCRLMDCQKLSREACAHAAQNDRLPAQTVVQVLYSEQQRLRDSSMYSASFMGGDSPAVSYQGTPVLSGARYQSQSTNEVSRLQRENDELKMELFKMKMKMKESSGPLVYRETQASSTNAPRSADKPPLPKKSFINSVSKTLGKINLFLRSDSVGTTKTRAKPPKDRRHSIS</sequence>
<feature type="domain" description="NPH3" evidence="7">
    <location>
        <begin position="213"/>
        <end position="488"/>
    </location>
</feature>
<evidence type="ECO:0000259" key="6">
    <source>
        <dbReference type="PROSITE" id="PS50097"/>
    </source>
</evidence>
<evidence type="ECO:0000313" key="8">
    <source>
        <dbReference type="EMBL" id="KAJ4750726.1"/>
    </source>
</evidence>
<feature type="region of interest" description="Disordered" evidence="5">
    <location>
        <begin position="553"/>
        <end position="582"/>
    </location>
</feature>
<feature type="compositionally biased region" description="Basic residues" evidence="5">
    <location>
        <begin position="607"/>
        <end position="620"/>
    </location>
</feature>
<evidence type="ECO:0000256" key="4">
    <source>
        <dbReference type="SAM" id="Coils"/>
    </source>
</evidence>
<keyword evidence="9" id="KW-1185">Reference proteome</keyword>
<proteinExistence type="inferred from homology"/>
<dbReference type="Pfam" id="PF03000">
    <property type="entry name" value="NPH3"/>
    <property type="match status" value="1"/>
</dbReference>
<evidence type="ECO:0000256" key="3">
    <source>
        <dbReference type="PROSITE-ProRule" id="PRU00982"/>
    </source>
</evidence>
<dbReference type="PROSITE" id="PS50097">
    <property type="entry name" value="BTB"/>
    <property type="match status" value="1"/>
</dbReference>
<dbReference type="InterPro" id="IPR043454">
    <property type="entry name" value="NPH3/RPT2-like"/>
</dbReference>
<evidence type="ECO:0000259" key="7">
    <source>
        <dbReference type="PROSITE" id="PS51649"/>
    </source>
</evidence>
<dbReference type="InterPro" id="IPR000210">
    <property type="entry name" value="BTB/POZ_dom"/>
</dbReference>
<comment type="similarity">
    <text evidence="3">Belongs to the NPH3 family.</text>
</comment>
<dbReference type="InterPro" id="IPR027356">
    <property type="entry name" value="NPH3_dom"/>
</dbReference>
<dbReference type="SUPFAM" id="SSF54695">
    <property type="entry name" value="POZ domain"/>
    <property type="match status" value="1"/>
</dbReference>
<protein>
    <submittedName>
        <fullName evidence="8">Phototropic-responsive NPH3 family protein</fullName>
    </submittedName>
</protein>